<dbReference type="SUPFAM" id="SSF101478">
    <property type="entry name" value="ADP-ribosylglycohydrolase"/>
    <property type="match status" value="1"/>
</dbReference>
<dbReference type="Pfam" id="PF03747">
    <property type="entry name" value="ADP_ribosyl_GH"/>
    <property type="match status" value="1"/>
</dbReference>
<dbReference type="OrthoDB" id="524326at2759"/>
<proteinExistence type="predicted"/>
<dbReference type="AlphaFoldDB" id="A0A0G4FYI9"/>
<dbReference type="InterPro" id="IPR005502">
    <property type="entry name" value="Ribosyl_crysJ1"/>
</dbReference>
<name>A0A0G4FYI9_VITBC</name>
<dbReference type="OMA" id="NCSRANF"/>
<evidence type="ECO:0000313" key="1">
    <source>
        <dbReference type="EMBL" id="CEM20425.1"/>
    </source>
</evidence>
<dbReference type="InParanoid" id="A0A0G4FYI9"/>
<protein>
    <recommendedName>
        <fullName evidence="3">ADP-ribosylglycohydrolase</fullName>
    </recommendedName>
</protein>
<accession>A0A0G4FYI9</accession>
<sequence length="377" mass="41178">MTDAATESKLRGCVVGSLVADAAGMPCHWVYPKLHKPTYETMISEHPDGALEFSTTTYNPFYVLPVGDFSGYGDQSYVLLKSLVEAKGWNKEVYKRLLYEHFGPGSKYEPSTMATDSYEHDGKTAQKIPVHVSVLSRVVEYVVTRFIVKRRKGGWRHASIKEFLKRYGESASVTGLAKDAQMDGVAKVAPMVALYAGKPELLTAVEEMVRVTQQDPIAVECAKTAAHIMERILLQGTGDDVPSIMPDLLREADEGLPDGEATTKLKRGLKEVVSSLDEPYATFAVRETVGLSCTVPNNLINSLHCFATATATATLSFERVTRATMKATGCTCSRLLFLGACVGAAKGEVAVPDGWLAKTTRGEEIRELARQLVDMRT</sequence>
<dbReference type="EMBL" id="CDMY01000528">
    <property type="protein sequence ID" value="CEM20425.1"/>
    <property type="molecule type" value="Genomic_DNA"/>
</dbReference>
<reference evidence="1 2" key="1">
    <citation type="submission" date="2014-11" db="EMBL/GenBank/DDBJ databases">
        <authorList>
            <person name="Zhu J."/>
            <person name="Qi W."/>
            <person name="Song R."/>
        </authorList>
    </citation>
    <scope>NUCLEOTIDE SEQUENCE [LARGE SCALE GENOMIC DNA]</scope>
</reference>
<dbReference type="Proteomes" id="UP000041254">
    <property type="component" value="Unassembled WGS sequence"/>
</dbReference>
<dbReference type="PhylomeDB" id="A0A0G4FYI9"/>
<dbReference type="PANTHER" id="PTHR16222">
    <property type="entry name" value="ADP-RIBOSYLGLYCOHYDROLASE"/>
    <property type="match status" value="1"/>
</dbReference>
<dbReference type="InterPro" id="IPR036705">
    <property type="entry name" value="Ribosyl_crysJ1_sf"/>
</dbReference>
<dbReference type="STRING" id="1169540.A0A0G4FYI9"/>
<dbReference type="PANTHER" id="PTHR16222:SF17">
    <property type="entry name" value="SELENOPROTEIN J"/>
    <property type="match status" value="1"/>
</dbReference>
<dbReference type="VEuPathDB" id="CryptoDB:Vbra_9523"/>
<evidence type="ECO:0000313" key="2">
    <source>
        <dbReference type="Proteomes" id="UP000041254"/>
    </source>
</evidence>
<dbReference type="InterPro" id="IPR050792">
    <property type="entry name" value="ADP-ribosylglycohydrolase"/>
</dbReference>
<evidence type="ECO:0008006" key="3">
    <source>
        <dbReference type="Google" id="ProtNLM"/>
    </source>
</evidence>
<organism evidence="1 2">
    <name type="scientific">Vitrella brassicaformis (strain CCMP3155)</name>
    <dbReference type="NCBI Taxonomy" id="1169540"/>
    <lineage>
        <taxon>Eukaryota</taxon>
        <taxon>Sar</taxon>
        <taxon>Alveolata</taxon>
        <taxon>Colpodellida</taxon>
        <taxon>Vitrellaceae</taxon>
        <taxon>Vitrella</taxon>
    </lineage>
</organism>
<gene>
    <name evidence="1" type="ORF">Vbra_9523</name>
</gene>
<keyword evidence="2" id="KW-1185">Reference proteome</keyword>
<dbReference type="Gene3D" id="1.10.4080.10">
    <property type="entry name" value="ADP-ribosylation/Crystallin J1"/>
    <property type="match status" value="1"/>
</dbReference>